<dbReference type="Pfam" id="PF20469">
    <property type="entry name" value="OLD-like_TOPRIM"/>
    <property type="match status" value="1"/>
</dbReference>
<organism evidence="3 4">
    <name type="scientific">Glycocaulis abyssi</name>
    <dbReference type="NCBI Taxonomy" id="1433403"/>
    <lineage>
        <taxon>Bacteria</taxon>
        <taxon>Pseudomonadati</taxon>
        <taxon>Pseudomonadota</taxon>
        <taxon>Alphaproteobacteria</taxon>
        <taxon>Maricaulales</taxon>
        <taxon>Maricaulaceae</taxon>
        <taxon>Glycocaulis</taxon>
    </lineage>
</organism>
<accession>A0ABV9N6G3</accession>
<feature type="domain" description="ATPase AAA-type core" evidence="1">
    <location>
        <begin position="228"/>
        <end position="400"/>
    </location>
</feature>
<proteinExistence type="predicted"/>
<dbReference type="GO" id="GO:0004519">
    <property type="term" value="F:endonuclease activity"/>
    <property type="evidence" value="ECO:0007669"/>
    <property type="project" value="UniProtKB-KW"/>
</dbReference>
<sequence>MARDIAGGRDEAKGAIDLPHRQGLTATATERSLMPVLYDFEAVLIENFRGIPELELELFPNTPTHIIGPNNAGKSTVLSSIALALRSAEYFKYEVSPYDFHYEASGTPRQSFEVSVRLNSESDDQLPHVQGVGSPQPVKHLTCRGRVERGDRLSHRHLLRGLDGKDLLIGGRTGLSKADKSRFDGHTNLGFERRYARHDDIRDSLPEVMHLTPNNISKSLYFWKTGPINRLTNIITDRFLSDEWALRGRQMPDAILSAHKFFQESVEEFPFWKNEVEPILSEQLSKYVGTEASIGMSPTLQAIREWIQQSLLLSFARSDGTPPIPLAHQGDGWQSLVRLAALETLDQLDAVKKNGTVLLFEEPESYLHPHLRRHLASLLRKLASNGWLVVTATHAPEFVDLQKADNVVRLERPKGKFHHRVLNRDSIDDAIKIQSSLDEGGSNEILFAERVILCEGKDDKAALANLLNLFEIDIHSRNVSLISAGGGETVTKFVELLNAWGTPWFAIVDQDHPDGFDQDPKSAARISKLEALKRDTDQIQMWEGDLEQCFLIKRVTGSRKAEHKADPIWQYSVFSSRSTDDIKKEFPQLYNVVSFMETWLAKRA</sequence>
<evidence type="ECO:0000259" key="2">
    <source>
        <dbReference type="Pfam" id="PF20469"/>
    </source>
</evidence>
<evidence type="ECO:0000313" key="4">
    <source>
        <dbReference type="Proteomes" id="UP001596024"/>
    </source>
</evidence>
<evidence type="ECO:0000259" key="1">
    <source>
        <dbReference type="Pfam" id="PF13304"/>
    </source>
</evidence>
<gene>
    <name evidence="3" type="ORF">ACFPB0_00980</name>
</gene>
<dbReference type="InterPro" id="IPR034139">
    <property type="entry name" value="TOPRIM_OLD"/>
</dbReference>
<comment type="caution">
    <text evidence="3">The sequence shown here is derived from an EMBL/GenBank/DDBJ whole genome shotgun (WGS) entry which is preliminary data.</text>
</comment>
<protein>
    <submittedName>
        <fullName evidence="3">ATP-dependent endonuclease</fullName>
    </submittedName>
</protein>
<dbReference type="InterPro" id="IPR051396">
    <property type="entry name" value="Bact_Antivir_Def_Nuclease"/>
</dbReference>
<dbReference type="InterPro" id="IPR003959">
    <property type="entry name" value="ATPase_AAA_core"/>
</dbReference>
<name>A0ABV9N6G3_9PROT</name>
<dbReference type="PANTHER" id="PTHR43581:SF4">
    <property type="entry name" value="ATP_GTP PHOSPHATASE"/>
    <property type="match status" value="1"/>
</dbReference>
<dbReference type="RefSeq" id="WP_382435955.1">
    <property type="nucleotide sequence ID" value="NZ_JBHSGQ010000001.1"/>
</dbReference>
<dbReference type="SUPFAM" id="SSF52540">
    <property type="entry name" value="P-loop containing nucleoside triphosphate hydrolases"/>
    <property type="match status" value="1"/>
</dbReference>
<dbReference type="CDD" id="cd00267">
    <property type="entry name" value="ABC_ATPase"/>
    <property type="match status" value="1"/>
</dbReference>
<reference evidence="4" key="1">
    <citation type="journal article" date="2019" name="Int. J. Syst. Evol. Microbiol.">
        <title>The Global Catalogue of Microorganisms (GCM) 10K type strain sequencing project: providing services to taxonomists for standard genome sequencing and annotation.</title>
        <authorList>
            <consortium name="The Broad Institute Genomics Platform"/>
            <consortium name="The Broad Institute Genome Sequencing Center for Infectious Disease"/>
            <person name="Wu L."/>
            <person name="Ma J."/>
        </authorList>
    </citation>
    <scope>NUCLEOTIDE SEQUENCE [LARGE SCALE GENOMIC DNA]</scope>
    <source>
        <strain evidence="4">CCUG 62981</strain>
    </source>
</reference>
<keyword evidence="3" id="KW-0255">Endonuclease</keyword>
<dbReference type="EMBL" id="JBHSGQ010000001">
    <property type="protein sequence ID" value="MFC4723852.1"/>
    <property type="molecule type" value="Genomic_DNA"/>
</dbReference>
<dbReference type="InterPro" id="IPR027417">
    <property type="entry name" value="P-loop_NTPase"/>
</dbReference>
<keyword evidence="3" id="KW-0378">Hydrolase</keyword>
<evidence type="ECO:0000313" key="3">
    <source>
        <dbReference type="EMBL" id="MFC4723852.1"/>
    </source>
</evidence>
<feature type="domain" description="OLD protein-like TOPRIM" evidence="2">
    <location>
        <begin position="446"/>
        <end position="511"/>
    </location>
</feature>
<keyword evidence="4" id="KW-1185">Reference proteome</keyword>
<dbReference type="Pfam" id="PF13304">
    <property type="entry name" value="AAA_21"/>
    <property type="match status" value="1"/>
</dbReference>
<keyword evidence="3" id="KW-0540">Nuclease</keyword>
<dbReference type="Gene3D" id="3.40.50.300">
    <property type="entry name" value="P-loop containing nucleotide triphosphate hydrolases"/>
    <property type="match status" value="1"/>
</dbReference>
<dbReference type="Proteomes" id="UP001596024">
    <property type="component" value="Unassembled WGS sequence"/>
</dbReference>
<dbReference type="PANTHER" id="PTHR43581">
    <property type="entry name" value="ATP/GTP PHOSPHATASE"/>
    <property type="match status" value="1"/>
</dbReference>